<dbReference type="RefSeq" id="WP_093616894.1">
    <property type="nucleotide sequence ID" value="NZ_BOMT01000085.1"/>
</dbReference>
<name>A0A1I2HF08_9ACTN</name>
<dbReference type="AlphaFoldDB" id="A0A1I2HF08"/>
<protein>
    <submittedName>
        <fullName evidence="2">Uncharacterized protein</fullName>
    </submittedName>
</protein>
<proteinExistence type="predicted"/>
<evidence type="ECO:0000313" key="3">
    <source>
        <dbReference type="Proteomes" id="UP000199645"/>
    </source>
</evidence>
<feature type="compositionally biased region" description="Basic and acidic residues" evidence="1">
    <location>
        <begin position="130"/>
        <end position="139"/>
    </location>
</feature>
<evidence type="ECO:0000256" key="1">
    <source>
        <dbReference type="SAM" id="MobiDB-lite"/>
    </source>
</evidence>
<dbReference type="EMBL" id="FONV01000008">
    <property type="protein sequence ID" value="SFF28199.1"/>
    <property type="molecule type" value="Genomic_DNA"/>
</dbReference>
<sequence>MPVNHLSEVERVERQLASVMAARPRDDGACLAALPEVVALTRIDAGAAGVFYLPELLDELAQAYADTGRFDEVLQTSREAVDAGLAGSRTVGAVSLPASCSRATSARWLSSTRTTSGTSMSSQKPLAGSADEHPRDGRRLGGRGPRNA</sequence>
<organism evidence="2 3">
    <name type="scientific">Actinoplanes philippinensis</name>
    <dbReference type="NCBI Taxonomy" id="35752"/>
    <lineage>
        <taxon>Bacteria</taxon>
        <taxon>Bacillati</taxon>
        <taxon>Actinomycetota</taxon>
        <taxon>Actinomycetes</taxon>
        <taxon>Micromonosporales</taxon>
        <taxon>Micromonosporaceae</taxon>
        <taxon>Actinoplanes</taxon>
    </lineage>
</organism>
<dbReference type="STRING" id="35752.SAMN05421541_108109"/>
<accession>A0A1I2HF08</accession>
<keyword evidence="3" id="KW-1185">Reference proteome</keyword>
<gene>
    <name evidence="2" type="ORF">SAMN05421541_108109</name>
</gene>
<feature type="compositionally biased region" description="Low complexity" evidence="1">
    <location>
        <begin position="110"/>
        <end position="122"/>
    </location>
</feature>
<dbReference type="Proteomes" id="UP000199645">
    <property type="component" value="Unassembled WGS sequence"/>
</dbReference>
<feature type="region of interest" description="Disordered" evidence="1">
    <location>
        <begin position="107"/>
        <end position="148"/>
    </location>
</feature>
<reference evidence="2 3" key="1">
    <citation type="submission" date="2016-10" db="EMBL/GenBank/DDBJ databases">
        <authorList>
            <person name="de Groot N.N."/>
        </authorList>
    </citation>
    <scope>NUCLEOTIDE SEQUENCE [LARGE SCALE GENOMIC DNA]</scope>
    <source>
        <strain evidence="2 3">DSM 43019</strain>
    </source>
</reference>
<evidence type="ECO:0000313" key="2">
    <source>
        <dbReference type="EMBL" id="SFF28199.1"/>
    </source>
</evidence>